<accession>A0ABT0LBC9</accession>
<dbReference type="InterPro" id="IPR020009">
    <property type="entry name" value="VolA/Pla-1/cef"/>
</dbReference>
<reference evidence="2 3" key="1">
    <citation type="submission" date="2022-01" db="EMBL/GenBank/DDBJ databases">
        <title>Whole genome-based taxonomy of the Shewanellaceae.</title>
        <authorList>
            <person name="Martin-Rodriguez A.J."/>
        </authorList>
    </citation>
    <scope>NUCLEOTIDE SEQUENCE [LARGE SCALE GENOMIC DNA]</scope>
    <source>
        <strain evidence="2 3">DSM 17177</strain>
    </source>
</reference>
<dbReference type="InterPro" id="IPR025920">
    <property type="entry name" value="Lipase_bact_N"/>
</dbReference>
<comment type="caution">
    <text evidence="2">The sequence shown here is derived from an EMBL/GenBank/DDBJ whole genome shotgun (WGS) entry which is preliminary data.</text>
</comment>
<dbReference type="EMBL" id="JAKIKS010000036">
    <property type="protein sequence ID" value="MCL1124987.1"/>
    <property type="molecule type" value="Genomic_DNA"/>
</dbReference>
<dbReference type="Pfam" id="PF12262">
    <property type="entry name" value="Lipase_bact_N"/>
    <property type="match status" value="1"/>
</dbReference>
<protein>
    <submittedName>
        <fullName evidence="2">Lipase</fullName>
    </submittedName>
</protein>
<dbReference type="Gene3D" id="3.40.50.1820">
    <property type="entry name" value="alpha/beta hydrolase"/>
    <property type="match status" value="1"/>
</dbReference>
<dbReference type="SUPFAM" id="SSF53474">
    <property type="entry name" value="alpha/beta-Hydrolases"/>
    <property type="match status" value="1"/>
</dbReference>
<feature type="domain" description="Bacterial virulence factor lipase N-terminal" evidence="1">
    <location>
        <begin position="50"/>
        <end position="267"/>
    </location>
</feature>
<organism evidence="2 3">
    <name type="scientific">Shewanella surugensis</name>
    <dbReference type="NCBI Taxonomy" id="212020"/>
    <lineage>
        <taxon>Bacteria</taxon>
        <taxon>Pseudomonadati</taxon>
        <taxon>Pseudomonadota</taxon>
        <taxon>Gammaproteobacteria</taxon>
        <taxon>Alteromonadales</taxon>
        <taxon>Shewanellaceae</taxon>
        <taxon>Shewanella</taxon>
    </lineage>
</organism>
<evidence type="ECO:0000313" key="2">
    <source>
        <dbReference type="EMBL" id="MCL1124987.1"/>
    </source>
</evidence>
<dbReference type="Proteomes" id="UP001203423">
    <property type="component" value="Unassembled WGS sequence"/>
</dbReference>
<dbReference type="PROSITE" id="PS51257">
    <property type="entry name" value="PROKAR_LIPOPROTEIN"/>
    <property type="match status" value="1"/>
</dbReference>
<dbReference type="RefSeq" id="WP_248940263.1">
    <property type="nucleotide sequence ID" value="NZ_JAKIKS010000036.1"/>
</dbReference>
<proteinExistence type="predicted"/>
<evidence type="ECO:0000313" key="3">
    <source>
        <dbReference type="Proteomes" id="UP001203423"/>
    </source>
</evidence>
<gene>
    <name evidence="2" type="ORF">L2764_11000</name>
</gene>
<keyword evidence="3" id="KW-1185">Reference proteome</keyword>
<dbReference type="InterPro" id="IPR029058">
    <property type="entry name" value="AB_hydrolase_fold"/>
</dbReference>
<name>A0ABT0LBC9_9GAMM</name>
<evidence type="ECO:0000259" key="1">
    <source>
        <dbReference type="Pfam" id="PF12262"/>
    </source>
</evidence>
<dbReference type="NCBIfam" id="TIGR03502">
    <property type="entry name" value="lipase_Pla1_cef"/>
    <property type="match status" value="1"/>
</dbReference>
<sequence length="826" mass="85271">MKKLMLSVAIASTFGLTACGEDSSDEVTEKTEILTPWSQIVFDPSTGAMALPHDLLLNGTTDGTLNIPGEESGDYTDPAIALGALDGWSTTAPIAISVELENDAAGEPLTISAASVTLPGAVRMFEAVSGGALSKVDECKEHASITACQVGDELVFGVDFVTSVSGNQIVIVPLKPLKEQQSYIYALTSLIEDSAGQSIAASKTYGLLKLDIDVNPLSSPTQLVLQHIVNSYEKGMAETHGVDASSITYSALFTTQSVTPVLETTKLLMADLTEGNPYQPALVSGLEAKGYTVAQALGMTPSADTSYLLADATDVYSMSLKLPIYSQCSSVKCLDADLNPFINGYWTAQGDSPVAVLSAINVGTLSQSNFIAQASAYGIDGTAALSDPALLAGKTWLLDDKTSVDPLKHLTQYNPIPAITGYETVNVQITMPNVDKMVALGQGDFAMPAAGWPTTIMMHGLGGGKEMMLATAGSYAYAGGATVAIDMPLHGERSFDANDDGIYDVTATDVSYGAIIGTPNAFINGNTLAFINVGSSLTARDNFRQAIVDNLALRLSLTGLSMGLAEAEQPQIFDVSNISVLGLSLGGIVGTNVASYASSGLVDPSTNEALSNVYALNAASVSAPAGGLAGSFVGSATFSPALYATVTADEAFIALVTEANVYGFATDSEEYKAVLNAVYEAFIPSFAFAVQTAVDSIDPINVAGYLAASKLPVQLIEVVGDGAGNLPDQVLPNAVASFPLSGTEPLISALGLACVDSTTVGSGVVRFMKGHHSSIVDPSEKAGITDGDALAATVEMQAEVIIFSSSAAKGEATIVVSDPSLVQACQ</sequence>